<dbReference type="PROSITE" id="PS51118">
    <property type="entry name" value="HTH_HXLR"/>
    <property type="match status" value="1"/>
</dbReference>
<dbReference type="EMBL" id="FZOF01000023">
    <property type="protein sequence ID" value="SNT40349.1"/>
    <property type="molecule type" value="Genomic_DNA"/>
</dbReference>
<dbReference type="GO" id="GO:0003677">
    <property type="term" value="F:DNA binding"/>
    <property type="evidence" value="ECO:0007669"/>
    <property type="project" value="UniProtKB-KW"/>
</dbReference>
<dbReference type="InterPro" id="IPR036390">
    <property type="entry name" value="WH_DNA-bd_sf"/>
</dbReference>
<accession>A0A239MEY4</accession>
<evidence type="ECO:0000256" key="1">
    <source>
        <dbReference type="ARBA" id="ARBA00023015"/>
    </source>
</evidence>
<evidence type="ECO:0000313" key="5">
    <source>
        <dbReference type="EMBL" id="SNT40349.1"/>
    </source>
</evidence>
<dbReference type="OrthoDB" id="9800966at2"/>
<keyword evidence="3" id="KW-0804">Transcription</keyword>
<dbReference type="AlphaFoldDB" id="A0A239MEY4"/>
<dbReference type="RefSeq" id="WP_089227556.1">
    <property type="nucleotide sequence ID" value="NZ_FZOF01000023.1"/>
</dbReference>
<dbReference type="SUPFAM" id="SSF46785">
    <property type="entry name" value="Winged helix' DNA-binding domain"/>
    <property type="match status" value="1"/>
</dbReference>
<dbReference type="InterPro" id="IPR002577">
    <property type="entry name" value="HTH_HxlR"/>
</dbReference>
<sequence length="129" mass="13818">MGQGTEPTAHDAEPCAKVDVGLTRVFGILGKRWSGLIVAVLTQRPAYFVELRRAIPRISERMLSDRLTELAEAGIVVREVDPGPPLRVSYRLTEAGEALGPALGELGSWAEKYLPGGAAECTEGAEACR</sequence>
<evidence type="ECO:0000256" key="3">
    <source>
        <dbReference type="ARBA" id="ARBA00023163"/>
    </source>
</evidence>
<dbReference type="PANTHER" id="PTHR33204:SF37">
    <property type="entry name" value="HTH-TYPE TRANSCRIPTIONAL REGULATOR YODB"/>
    <property type="match status" value="1"/>
</dbReference>
<protein>
    <submittedName>
        <fullName evidence="5">Transcriptional regulator, HxlR family</fullName>
    </submittedName>
</protein>
<reference evidence="5 6" key="1">
    <citation type="submission" date="2017-06" db="EMBL/GenBank/DDBJ databases">
        <authorList>
            <person name="Kim H.J."/>
            <person name="Triplett B.A."/>
        </authorList>
    </citation>
    <scope>NUCLEOTIDE SEQUENCE [LARGE SCALE GENOMIC DNA]</scope>
    <source>
        <strain evidence="5 6">CGMCC 4.1858</strain>
    </source>
</reference>
<dbReference type="PANTHER" id="PTHR33204">
    <property type="entry name" value="TRANSCRIPTIONAL REGULATOR, MARR FAMILY"/>
    <property type="match status" value="1"/>
</dbReference>
<keyword evidence="1" id="KW-0805">Transcription regulation</keyword>
<name>A0A239MEY4_9ACTN</name>
<evidence type="ECO:0000313" key="6">
    <source>
        <dbReference type="Proteomes" id="UP000198280"/>
    </source>
</evidence>
<evidence type="ECO:0000259" key="4">
    <source>
        <dbReference type="PROSITE" id="PS51118"/>
    </source>
</evidence>
<dbReference type="Proteomes" id="UP000198280">
    <property type="component" value="Unassembled WGS sequence"/>
</dbReference>
<keyword evidence="6" id="KW-1185">Reference proteome</keyword>
<gene>
    <name evidence="5" type="ORF">SAMN05216252_123146</name>
</gene>
<organism evidence="5 6">
    <name type="scientific">Actinacidiphila glaucinigra</name>
    <dbReference type="NCBI Taxonomy" id="235986"/>
    <lineage>
        <taxon>Bacteria</taxon>
        <taxon>Bacillati</taxon>
        <taxon>Actinomycetota</taxon>
        <taxon>Actinomycetes</taxon>
        <taxon>Kitasatosporales</taxon>
        <taxon>Streptomycetaceae</taxon>
        <taxon>Actinacidiphila</taxon>
    </lineage>
</organism>
<evidence type="ECO:0000256" key="2">
    <source>
        <dbReference type="ARBA" id="ARBA00023125"/>
    </source>
</evidence>
<keyword evidence="2" id="KW-0238">DNA-binding</keyword>
<dbReference type="InterPro" id="IPR036388">
    <property type="entry name" value="WH-like_DNA-bd_sf"/>
</dbReference>
<feature type="domain" description="HTH hxlR-type" evidence="4">
    <location>
        <begin position="15"/>
        <end position="118"/>
    </location>
</feature>
<dbReference type="Pfam" id="PF01638">
    <property type="entry name" value="HxlR"/>
    <property type="match status" value="1"/>
</dbReference>
<proteinExistence type="predicted"/>
<dbReference type="Gene3D" id="1.10.10.10">
    <property type="entry name" value="Winged helix-like DNA-binding domain superfamily/Winged helix DNA-binding domain"/>
    <property type="match status" value="1"/>
</dbReference>